<accession>X1IKR3</accession>
<evidence type="ECO:0000313" key="1">
    <source>
        <dbReference type="EMBL" id="GAH82981.1"/>
    </source>
</evidence>
<comment type="caution">
    <text evidence="1">The sequence shown here is derived from an EMBL/GenBank/DDBJ whole genome shotgun (WGS) entry which is preliminary data.</text>
</comment>
<feature type="non-terminal residue" evidence="1">
    <location>
        <position position="1"/>
    </location>
</feature>
<proteinExistence type="predicted"/>
<protein>
    <submittedName>
        <fullName evidence="1">Uncharacterized protein</fullName>
    </submittedName>
</protein>
<organism evidence="1">
    <name type="scientific">marine sediment metagenome</name>
    <dbReference type="NCBI Taxonomy" id="412755"/>
    <lineage>
        <taxon>unclassified sequences</taxon>
        <taxon>metagenomes</taxon>
        <taxon>ecological metagenomes</taxon>
    </lineage>
</organism>
<sequence length="73" mass="8828">TQNNIYNNKNLDAYFHNGFFNRWNKNYWGIKDKPYVIQGRIFMQRGWHFGSPPSIDFTIFQLDCHPAKEPYNI</sequence>
<dbReference type="EMBL" id="BARU01043590">
    <property type="protein sequence ID" value="GAH82981.1"/>
    <property type="molecule type" value="Genomic_DNA"/>
</dbReference>
<gene>
    <name evidence="1" type="ORF">S03H2_66714</name>
</gene>
<dbReference type="AlphaFoldDB" id="X1IKR3"/>
<reference evidence="1" key="1">
    <citation type="journal article" date="2014" name="Front. Microbiol.">
        <title>High frequency of phylogenetically diverse reductive dehalogenase-homologous genes in deep subseafloor sedimentary metagenomes.</title>
        <authorList>
            <person name="Kawai M."/>
            <person name="Futagami T."/>
            <person name="Toyoda A."/>
            <person name="Takaki Y."/>
            <person name="Nishi S."/>
            <person name="Hori S."/>
            <person name="Arai W."/>
            <person name="Tsubouchi T."/>
            <person name="Morono Y."/>
            <person name="Uchiyama I."/>
            <person name="Ito T."/>
            <person name="Fujiyama A."/>
            <person name="Inagaki F."/>
            <person name="Takami H."/>
        </authorList>
    </citation>
    <scope>NUCLEOTIDE SEQUENCE</scope>
    <source>
        <strain evidence="1">Expedition CK06-06</strain>
    </source>
</reference>
<name>X1IKR3_9ZZZZ</name>